<evidence type="ECO:0000313" key="5">
    <source>
        <dbReference type="EMBL" id="OAJ41295.1"/>
    </source>
</evidence>
<dbReference type="GO" id="GO:0006887">
    <property type="term" value="P:exocytosis"/>
    <property type="evidence" value="ECO:0007669"/>
    <property type="project" value="TreeGrafter"/>
</dbReference>
<dbReference type="InterPro" id="IPR040351">
    <property type="entry name" value="RAB3IL/RAB3IP/Sec2"/>
</dbReference>
<feature type="region of interest" description="Disordered" evidence="3">
    <location>
        <begin position="122"/>
        <end position="154"/>
    </location>
</feature>
<accession>A0A177WNM7</accession>
<evidence type="ECO:0000256" key="2">
    <source>
        <dbReference type="SAM" id="Coils"/>
    </source>
</evidence>
<reference evidence="5 6" key="2">
    <citation type="submission" date="2016-05" db="EMBL/GenBank/DDBJ databases">
        <title>Lineage-specific infection strategies underlie the spectrum of fungal disease in amphibians.</title>
        <authorList>
            <person name="Cuomo C.A."/>
            <person name="Farrer R.A."/>
            <person name="James T."/>
            <person name="Longcore J."/>
            <person name="Birren B."/>
        </authorList>
    </citation>
    <scope>NUCLEOTIDE SEQUENCE [LARGE SCALE GENOMIC DNA]</scope>
    <source>
        <strain evidence="5 6">JEL423</strain>
    </source>
</reference>
<feature type="region of interest" description="Disordered" evidence="3">
    <location>
        <begin position="758"/>
        <end position="819"/>
    </location>
</feature>
<dbReference type="VEuPathDB" id="FungiDB:BDEG_24917"/>
<dbReference type="Pfam" id="PF06428">
    <property type="entry name" value="Sec2p"/>
    <property type="match status" value="1"/>
</dbReference>
<feature type="region of interest" description="Disordered" evidence="3">
    <location>
        <begin position="1"/>
        <end position="21"/>
    </location>
</feature>
<proteinExistence type="predicted"/>
<dbReference type="GO" id="GO:0070319">
    <property type="term" value="C:Golgi to plasma membrane transport vesicle"/>
    <property type="evidence" value="ECO:0007669"/>
    <property type="project" value="TreeGrafter"/>
</dbReference>
<feature type="domain" description="GDP/GTP exchange factor Sec2 N-terminal" evidence="4">
    <location>
        <begin position="249"/>
        <end position="380"/>
    </location>
</feature>
<feature type="region of interest" description="Disordered" evidence="3">
    <location>
        <begin position="538"/>
        <end position="567"/>
    </location>
</feature>
<dbReference type="Gene3D" id="6.10.140.910">
    <property type="match status" value="1"/>
</dbReference>
<evidence type="ECO:0000313" key="6">
    <source>
        <dbReference type="Proteomes" id="UP000077115"/>
    </source>
</evidence>
<dbReference type="Pfam" id="PF25555">
    <property type="entry name" value="RAB3A-like_C"/>
    <property type="match status" value="1"/>
</dbReference>
<feature type="compositionally biased region" description="Polar residues" evidence="3">
    <location>
        <begin position="545"/>
        <end position="567"/>
    </location>
</feature>
<sequence length="819" mass="88892">MSDSLLPSNASSPNGNELTSPVLASDDASARLAALKHRLNAVSSKHATALAITSPLSPSAIHPDAYYSETCNAAVNPSKTGKDSLDSSTQSANTLQQPSLITNPRQDSLGYTAALTFHSTTTTESIPSNASGMSRLPSSTNNPTKTEKSPTSGGFFSTGLFSKLPSGLSISPLSTGNATSTLSSATPSTDALAISQHPLPGNDPQCPCGYILGSDPRRCSKCGGGIGSVIRIVDEKIIAEAQAEDYRKKLDTANTRQDESTIEMGRLRAKSEKLEEMLEYKQYELTQIKRDLETLGEKLIDEIEKRAELQHSKETVQDELEELTKSLFEEANSMVANEARQRHEVQVREQSMAAELGETKVRLQVEQAQLRELRIRMAEVQAEQERLRIATETHVRMMANSATNSHLLQSAKLDDSTTSRLDAPALSRANQLPANLRVQTDYAGNAQDQLINPLLFGHFEEFLQLATKAKANKLHTLTFMRNVLEDDVTPCLRFGGNPRTSTKKFIDAIIAHTCFIEQMKSTQVDELKSRDKKQAQIAAEKVNSAAKSSDSTNTKSGKSGLQTQTPTQGVFNKTVLERLTHALSNANLGSMGSSDNSGSGGGPSGCSTCGKDEEYRYHFRISDVSEDTWFPICLNCRDRLVAVCDFYNFVRDVRQGLYTTRASKDLYMEVLVLKSSMFYARIGVAQCANRHEIFKSIKAVRPNSALAVNVQSFLSDAPSYPPSIPERGVESLELNSTLSETMPLGILQERLDRISKQDTIAGQSSAPLGRSSPGAASHTQSLVESTDSASVAIPASAIPTSPRPSFPQRSTSVSSPEIQ</sequence>
<dbReference type="AlphaFoldDB" id="A0A177WNM7"/>
<dbReference type="Proteomes" id="UP000077115">
    <property type="component" value="Unassembled WGS sequence"/>
</dbReference>
<feature type="compositionally biased region" description="Polar residues" evidence="3">
    <location>
        <begin position="777"/>
        <end position="787"/>
    </location>
</feature>
<evidence type="ECO:0000259" key="4">
    <source>
        <dbReference type="Pfam" id="PF06428"/>
    </source>
</evidence>
<dbReference type="eggNOG" id="KOG4324">
    <property type="taxonomic scope" value="Eukaryota"/>
</dbReference>
<dbReference type="PANTHER" id="PTHR14430:SF0">
    <property type="entry name" value="SEC2P DOMAIN-CONTAINING PROTEIN"/>
    <property type="match status" value="1"/>
</dbReference>
<dbReference type="STRING" id="403673.A0A177WNM7"/>
<feature type="compositionally biased region" description="Polar residues" evidence="3">
    <location>
        <begin position="124"/>
        <end position="154"/>
    </location>
</feature>
<dbReference type="GO" id="GO:0051286">
    <property type="term" value="C:cell tip"/>
    <property type="evidence" value="ECO:0007669"/>
    <property type="project" value="TreeGrafter"/>
</dbReference>
<gene>
    <name evidence="5" type="ORF">BDEG_24917</name>
</gene>
<dbReference type="PANTHER" id="PTHR14430">
    <property type="entry name" value="RABIN3-RELATED"/>
    <property type="match status" value="1"/>
</dbReference>
<dbReference type="CDD" id="cd21044">
    <property type="entry name" value="Rab11BD_RAB3IP_like"/>
    <property type="match status" value="1"/>
</dbReference>
<protein>
    <recommendedName>
        <fullName evidence="4">GDP/GTP exchange factor Sec2 N-terminal domain-containing protein</fullName>
    </recommendedName>
</protein>
<dbReference type="InterPro" id="IPR009449">
    <property type="entry name" value="Sec2_N"/>
</dbReference>
<evidence type="ECO:0000256" key="3">
    <source>
        <dbReference type="SAM" id="MobiDB-lite"/>
    </source>
</evidence>
<dbReference type="OrthoDB" id="5560525at2759"/>
<feature type="coiled-coil region" evidence="2">
    <location>
        <begin position="363"/>
        <end position="390"/>
    </location>
</feature>
<name>A0A177WNM7_BATDL</name>
<reference evidence="5 6" key="1">
    <citation type="submission" date="2006-10" db="EMBL/GenBank/DDBJ databases">
        <title>The Genome Sequence of Batrachochytrium dendrobatidis JEL423.</title>
        <authorList>
            <consortium name="The Broad Institute Genome Sequencing Platform"/>
            <person name="Birren B."/>
            <person name="Lander E."/>
            <person name="Galagan J."/>
            <person name="Cuomo C."/>
            <person name="Devon K."/>
            <person name="Jaffe D."/>
            <person name="Butler J."/>
            <person name="Alvarez P."/>
            <person name="Gnerre S."/>
            <person name="Grabherr M."/>
            <person name="Kleber M."/>
            <person name="Mauceli E."/>
            <person name="Brockman W."/>
            <person name="Young S."/>
            <person name="LaButti K."/>
            <person name="Sykes S."/>
            <person name="DeCaprio D."/>
            <person name="Crawford M."/>
            <person name="Koehrsen M."/>
            <person name="Engels R."/>
            <person name="Montgomery P."/>
            <person name="Pearson M."/>
            <person name="Howarth C."/>
            <person name="Larson L."/>
            <person name="White J."/>
            <person name="O'Leary S."/>
            <person name="Kodira C."/>
            <person name="Zeng Q."/>
            <person name="Yandava C."/>
            <person name="Alvarado L."/>
            <person name="Longcore J."/>
            <person name="James T."/>
        </authorList>
    </citation>
    <scope>NUCLEOTIDE SEQUENCE [LARGE SCALE GENOMIC DNA]</scope>
    <source>
        <strain evidence="5 6">JEL423</strain>
    </source>
</reference>
<evidence type="ECO:0000256" key="1">
    <source>
        <dbReference type="ARBA" id="ARBA00023054"/>
    </source>
</evidence>
<keyword evidence="1 2" id="KW-0175">Coiled coil</keyword>
<dbReference type="EMBL" id="DS022305">
    <property type="protein sequence ID" value="OAJ41295.1"/>
    <property type="molecule type" value="Genomic_DNA"/>
</dbReference>
<feature type="compositionally biased region" description="Polar residues" evidence="3">
    <location>
        <begin position="86"/>
        <end position="105"/>
    </location>
</feature>
<organism evidence="5 6">
    <name type="scientific">Batrachochytrium dendrobatidis (strain JEL423)</name>
    <dbReference type="NCBI Taxonomy" id="403673"/>
    <lineage>
        <taxon>Eukaryota</taxon>
        <taxon>Fungi</taxon>
        <taxon>Fungi incertae sedis</taxon>
        <taxon>Chytridiomycota</taxon>
        <taxon>Chytridiomycota incertae sedis</taxon>
        <taxon>Chytridiomycetes</taxon>
        <taxon>Rhizophydiales</taxon>
        <taxon>Rhizophydiales incertae sedis</taxon>
        <taxon>Batrachochytrium</taxon>
    </lineage>
</organism>
<feature type="compositionally biased region" description="Low complexity" evidence="3">
    <location>
        <begin position="788"/>
        <end position="800"/>
    </location>
</feature>
<dbReference type="SUPFAM" id="SSF144284">
    <property type="entry name" value="Sec2 N-terminal region"/>
    <property type="match status" value="1"/>
</dbReference>
<feature type="compositionally biased region" description="Polar residues" evidence="3">
    <location>
        <begin position="807"/>
        <end position="819"/>
    </location>
</feature>
<feature type="region of interest" description="Disordered" evidence="3">
    <location>
        <begin position="78"/>
        <end position="105"/>
    </location>
</feature>
<feature type="compositionally biased region" description="Polar residues" evidence="3">
    <location>
        <begin position="1"/>
        <end position="19"/>
    </location>
</feature>
<dbReference type="GO" id="GO:0005085">
    <property type="term" value="F:guanyl-nucleotide exchange factor activity"/>
    <property type="evidence" value="ECO:0007669"/>
    <property type="project" value="InterPro"/>
</dbReference>